<protein>
    <submittedName>
        <fullName evidence="4">Glycosyltransferase involved in cell wall bisynthesis</fullName>
    </submittedName>
</protein>
<dbReference type="OrthoDB" id="9813214at2"/>
<proteinExistence type="predicted"/>
<keyword evidence="1" id="KW-0328">Glycosyltransferase</keyword>
<evidence type="ECO:0000256" key="1">
    <source>
        <dbReference type="ARBA" id="ARBA00022676"/>
    </source>
</evidence>
<keyword evidence="5" id="KW-1185">Reference proteome</keyword>
<dbReference type="Pfam" id="PF13439">
    <property type="entry name" value="Glyco_transf_4"/>
    <property type="match status" value="1"/>
</dbReference>
<evidence type="ECO:0000313" key="4">
    <source>
        <dbReference type="EMBL" id="SDF72940.1"/>
    </source>
</evidence>
<evidence type="ECO:0000256" key="2">
    <source>
        <dbReference type="ARBA" id="ARBA00022679"/>
    </source>
</evidence>
<dbReference type="SUPFAM" id="SSF53756">
    <property type="entry name" value="UDP-Glycosyltransferase/glycogen phosphorylase"/>
    <property type="match status" value="1"/>
</dbReference>
<dbReference type="AlphaFoldDB" id="A0A1G7NI67"/>
<organism evidence="4 5">
    <name type="scientific">Sporolituus thermophilus DSM 23256</name>
    <dbReference type="NCBI Taxonomy" id="1123285"/>
    <lineage>
        <taxon>Bacteria</taxon>
        <taxon>Bacillati</taxon>
        <taxon>Bacillota</taxon>
        <taxon>Negativicutes</taxon>
        <taxon>Selenomonadales</taxon>
        <taxon>Sporomusaceae</taxon>
        <taxon>Sporolituus</taxon>
    </lineage>
</organism>
<sequence>MNIVYVSNSIIPSKYANSIHVMKMCNAFSQNSHNVFLLARRGSWLNTRDLHKRYGVTNIFPIIFCWRPNFLPRLWRENIYSTGLCRAVKKLILKDMKPDLLYGRYEHGLFALSKYFDIPFVFETHDTPARSKDVFYVQEALLKQKNLLALVCISDQLKQEYIRVFPWFPKEKIIVVHDGSDLPEETVPGEILDWPGRTGCIQVGYVGHLYPGKGMEIIAQIFRQLPNLDFHIIGGMEKDIEFWKSKCRGSNIFFHGYIWQEKLSSYIKRLDIVLAPFPAQGKYSRWSSPLKIFDYMAWRKPIVASDIPMVREILIDGQNAVLVSPENIDEWIKTLEYLAKDSAYRDNLAQCAYQTLKDKYTWKVRAQNILNSLCL</sequence>
<dbReference type="InterPro" id="IPR028098">
    <property type="entry name" value="Glyco_trans_4-like_N"/>
</dbReference>
<gene>
    <name evidence="4" type="ORF">SAMN05660235_02559</name>
</gene>
<evidence type="ECO:0000259" key="3">
    <source>
        <dbReference type="Pfam" id="PF13439"/>
    </source>
</evidence>
<dbReference type="Proteomes" id="UP000243333">
    <property type="component" value="Unassembled WGS sequence"/>
</dbReference>
<dbReference type="Pfam" id="PF13692">
    <property type="entry name" value="Glyco_trans_1_4"/>
    <property type="match status" value="1"/>
</dbReference>
<dbReference type="PANTHER" id="PTHR12526:SF629">
    <property type="entry name" value="TEICHURONIC ACID BIOSYNTHESIS GLYCOSYLTRANSFERASE TUAH-RELATED"/>
    <property type="match status" value="1"/>
</dbReference>
<name>A0A1G7NI67_9FIRM</name>
<dbReference type="GO" id="GO:0016757">
    <property type="term" value="F:glycosyltransferase activity"/>
    <property type="evidence" value="ECO:0007669"/>
    <property type="project" value="UniProtKB-KW"/>
</dbReference>
<reference evidence="5" key="1">
    <citation type="submission" date="2016-10" db="EMBL/GenBank/DDBJ databases">
        <authorList>
            <person name="Varghese N."/>
            <person name="Submissions S."/>
        </authorList>
    </citation>
    <scope>NUCLEOTIDE SEQUENCE [LARGE SCALE GENOMIC DNA]</scope>
    <source>
        <strain evidence="5">DSM 23256</strain>
    </source>
</reference>
<feature type="domain" description="Glycosyltransferase subfamily 4-like N-terminal" evidence="3">
    <location>
        <begin position="19"/>
        <end position="182"/>
    </location>
</feature>
<dbReference type="CDD" id="cd03801">
    <property type="entry name" value="GT4_PimA-like"/>
    <property type="match status" value="1"/>
</dbReference>
<accession>A0A1G7NI67</accession>
<dbReference type="Gene3D" id="3.40.50.2000">
    <property type="entry name" value="Glycogen Phosphorylase B"/>
    <property type="match status" value="2"/>
</dbReference>
<dbReference type="PANTHER" id="PTHR12526">
    <property type="entry name" value="GLYCOSYLTRANSFERASE"/>
    <property type="match status" value="1"/>
</dbReference>
<evidence type="ECO:0000313" key="5">
    <source>
        <dbReference type="Proteomes" id="UP000243333"/>
    </source>
</evidence>
<dbReference type="STRING" id="1123285.SAMN05660235_02559"/>
<keyword evidence="2 4" id="KW-0808">Transferase</keyword>
<dbReference type="RefSeq" id="WP_093691468.1">
    <property type="nucleotide sequence ID" value="NZ_FNBU01000024.1"/>
</dbReference>
<dbReference type="EMBL" id="FNBU01000024">
    <property type="protein sequence ID" value="SDF72940.1"/>
    <property type="molecule type" value="Genomic_DNA"/>
</dbReference>